<name>A0A2U2AT48_9GAMM</name>
<evidence type="ECO:0000313" key="6">
    <source>
        <dbReference type="EMBL" id="PWD87923.1"/>
    </source>
</evidence>
<evidence type="ECO:0000256" key="1">
    <source>
        <dbReference type="ARBA" id="ARBA00022491"/>
    </source>
</evidence>
<organism evidence="6 8">
    <name type="scientific">Ignatzschineria cameli</name>
    <dbReference type="NCBI Taxonomy" id="2182793"/>
    <lineage>
        <taxon>Bacteria</taxon>
        <taxon>Pseudomonadati</taxon>
        <taxon>Pseudomonadota</taxon>
        <taxon>Gammaproteobacteria</taxon>
        <taxon>Cardiobacteriales</taxon>
        <taxon>Ignatzschineriaceae</taxon>
        <taxon>Ignatzschineria</taxon>
    </lineage>
</organism>
<dbReference type="Gene3D" id="1.10.10.60">
    <property type="entry name" value="Homeodomain-like"/>
    <property type="match status" value="1"/>
</dbReference>
<dbReference type="CDD" id="cd06124">
    <property type="entry name" value="cupin_NimR-like_N"/>
    <property type="match status" value="1"/>
</dbReference>
<proteinExistence type="predicted"/>
<feature type="domain" description="HTH araC/xylS-type" evidence="5">
    <location>
        <begin position="160"/>
        <end position="257"/>
    </location>
</feature>
<dbReference type="SUPFAM" id="SSF46689">
    <property type="entry name" value="Homeodomain-like"/>
    <property type="match status" value="1"/>
</dbReference>
<dbReference type="Proteomes" id="UP000245217">
    <property type="component" value="Unassembled WGS sequence"/>
</dbReference>
<dbReference type="InterPro" id="IPR014710">
    <property type="entry name" value="RmlC-like_jellyroll"/>
</dbReference>
<reference evidence="6" key="1">
    <citation type="journal article" date="2018" name="Genome Announc.">
        <title>Ignatzschineria cameli sp. nov., isolated from necrotic foot tissue of dromedaries (Camelus dromedarius) and associated maggots (Wohlfahrtia species) in Dubai.</title>
        <authorList>
            <person name="Tsang C.C."/>
            <person name="Tang J.Y."/>
            <person name="Fong J.Y."/>
            <person name="Kinne J."/>
            <person name="Lee H.H."/>
            <person name="Joseph M."/>
            <person name="Jose S."/>
            <person name="Schuster R.K."/>
            <person name="Tang Y."/>
            <person name="Sivakumar S."/>
            <person name="Chen J.H."/>
            <person name="Teng J.L."/>
            <person name="Lau S.K."/>
            <person name="Wernery U."/>
            <person name="Woo P.C."/>
        </authorList>
    </citation>
    <scope>NUCLEOTIDE SEQUENCE</scope>
    <source>
        <strain evidence="6">UAE-HKU57</strain>
        <strain evidence="7">UAE-HKU58</strain>
    </source>
</reference>
<dbReference type="Gene3D" id="2.60.120.10">
    <property type="entry name" value="Jelly Rolls"/>
    <property type="match status" value="1"/>
</dbReference>
<dbReference type="PANTHER" id="PTHR11019">
    <property type="entry name" value="HTH-TYPE TRANSCRIPTIONAL REGULATOR NIMR"/>
    <property type="match status" value="1"/>
</dbReference>
<dbReference type="GO" id="GO:0043565">
    <property type="term" value="F:sequence-specific DNA binding"/>
    <property type="evidence" value="ECO:0007669"/>
    <property type="project" value="InterPro"/>
</dbReference>
<dbReference type="SMART" id="SM00342">
    <property type="entry name" value="HTH_ARAC"/>
    <property type="match status" value="1"/>
</dbReference>
<keyword evidence="3" id="KW-0238">DNA-binding</keyword>
<dbReference type="SUPFAM" id="SSF51182">
    <property type="entry name" value="RmlC-like cupins"/>
    <property type="match status" value="1"/>
</dbReference>
<dbReference type="InterPro" id="IPR003313">
    <property type="entry name" value="AraC-bd"/>
</dbReference>
<dbReference type="FunFam" id="1.10.10.60:FF:000132">
    <property type="entry name" value="AraC family transcriptional regulator"/>
    <property type="match status" value="1"/>
</dbReference>
<accession>A0A2U2AT48</accession>
<dbReference type="AlphaFoldDB" id="A0A2U2AT48"/>
<dbReference type="GO" id="GO:0003700">
    <property type="term" value="F:DNA-binding transcription factor activity"/>
    <property type="evidence" value="ECO:0007669"/>
    <property type="project" value="InterPro"/>
</dbReference>
<sequence>MVQQLPLQAFLHHPKRLIMLLDEQINEATEYLSHSHSWGQMILVNDGVITLEIAHERFIAPPGFAIWIPPHCPHSCYSRAEARFRSVNICEAEAKKLPQKPSLLELSPIAAAIIDELFEKAIYLPESDRDYRRSRVFIDELEDAMVGHTYLPFSNHRYLEPILSALEADPAIRLTLKEWAERVYTTERTLARYFQKELGMSFSEWSARLRFIHGSALLEKGYSVEESAFALGYRSTSSFITLFLKIAGMTPDRYRQIHLHSA</sequence>
<evidence type="ECO:0000256" key="4">
    <source>
        <dbReference type="ARBA" id="ARBA00023163"/>
    </source>
</evidence>
<evidence type="ECO:0000259" key="5">
    <source>
        <dbReference type="PROSITE" id="PS01124"/>
    </source>
</evidence>
<evidence type="ECO:0000256" key="3">
    <source>
        <dbReference type="ARBA" id="ARBA00023125"/>
    </source>
</evidence>
<dbReference type="InterPro" id="IPR009057">
    <property type="entry name" value="Homeodomain-like_sf"/>
</dbReference>
<dbReference type="PROSITE" id="PS01124">
    <property type="entry name" value="HTH_ARAC_FAMILY_2"/>
    <property type="match status" value="1"/>
</dbReference>
<dbReference type="RefSeq" id="WP_109201485.1">
    <property type="nucleotide sequence ID" value="NZ_QEWS01000003.1"/>
</dbReference>
<dbReference type="InterPro" id="IPR018060">
    <property type="entry name" value="HTH_AraC"/>
</dbReference>
<dbReference type="PROSITE" id="PS00041">
    <property type="entry name" value="HTH_ARAC_FAMILY_1"/>
    <property type="match status" value="1"/>
</dbReference>
<dbReference type="EMBL" id="QEWW01000001">
    <property type="protein sequence ID" value="PWD87923.1"/>
    <property type="molecule type" value="Genomic_DNA"/>
</dbReference>
<evidence type="ECO:0000256" key="2">
    <source>
        <dbReference type="ARBA" id="ARBA00023015"/>
    </source>
</evidence>
<keyword evidence="2" id="KW-0805">Transcription regulation</keyword>
<keyword evidence="1" id="KW-0678">Repressor</keyword>
<evidence type="ECO:0000313" key="9">
    <source>
        <dbReference type="Proteomes" id="UP000245217"/>
    </source>
</evidence>
<dbReference type="Pfam" id="PF12833">
    <property type="entry name" value="HTH_18"/>
    <property type="match status" value="1"/>
</dbReference>
<dbReference type="InterPro" id="IPR018062">
    <property type="entry name" value="HTH_AraC-typ_CS"/>
</dbReference>
<keyword evidence="4" id="KW-0804">Transcription</keyword>
<keyword evidence="9" id="KW-1185">Reference proteome</keyword>
<dbReference type="EMBL" id="QEWV01000003">
    <property type="protein sequence ID" value="PWD93169.1"/>
    <property type="molecule type" value="Genomic_DNA"/>
</dbReference>
<dbReference type="PANTHER" id="PTHR11019:SF190">
    <property type="entry name" value="ARAC-FAMILY REGULATORY PROTEIN"/>
    <property type="match status" value="1"/>
</dbReference>
<protein>
    <submittedName>
        <fullName evidence="6">AraC family transcriptional regulator</fullName>
    </submittedName>
</protein>
<dbReference type="OrthoDB" id="9804543at2"/>
<gene>
    <name evidence="6" type="ORF">DC077_01185</name>
    <name evidence="7" type="ORF">DC078_04975</name>
</gene>
<dbReference type="InterPro" id="IPR011051">
    <property type="entry name" value="RmlC_Cupin_sf"/>
</dbReference>
<reference evidence="8 9" key="2">
    <citation type="submission" date="2018-05" db="EMBL/GenBank/DDBJ databases">
        <title>Ignatzschineria dubaiensis sp. nov., isolated from necrotic foot tissues of dromedaries (Camelus dromedarius) and associated maggots in Dubai, United Arab Emirates.</title>
        <authorList>
            <person name="Tsang C.C."/>
            <person name="Tang J.Y.M."/>
            <person name="Fong J.Y.H."/>
            <person name="Kinne J."/>
            <person name="Lee H.H."/>
            <person name="Joseph M."/>
            <person name="Jose S."/>
            <person name="Schuster R.K."/>
            <person name="Tang Y."/>
            <person name="Sivakumar S."/>
            <person name="Chen J.H.K."/>
            <person name="Teng J.L.L."/>
            <person name="Lau S.K.P."/>
            <person name="Wernery U."/>
            <person name="Woo P.C.Y."/>
        </authorList>
    </citation>
    <scope>NUCLEOTIDE SEQUENCE [LARGE SCALE GENOMIC DNA]</scope>
    <source>
        <strain evidence="8">UAE-HKU57</strain>
        <strain evidence="9">UAE-HKU58</strain>
    </source>
</reference>
<comment type="caution">
    <text evidence="6">The sequence shown here is derived from an EMBL/GenBank/DDBJ whole genome shotgun (WGS) entry which is preliminary data.</text>
</comment>
<dbReference type="Pfam" id="PF02311">
    <property type="entry name" value="AraC_binding"/>
    <property type="match status" value="1"/>
</dbReference>
<evidence type="ECO:0000313" key="7">
    <source>
        <dbReference type="EMBL" id="PWD93169.1"/>
    </source>
</evidence>
<evidence type="ECO:0000313" key="8">
    <source>
        <dbReference type="Proteomes" id="UP000245059"/>
    </source>
</evidence>
<dbReference type="Proteomes" id="UP000245059">
    <property type="component" value="Unassembled WGS sequence"/>
</dbReference>